<dbReference type="RefSeq" id="WP_399613870.1">
    <property type="nucleotide sequence ID" value="NZ_JBITYT010000005.1"/>
</dbReference>
<accession>A0ABW8CRE7</accession>
<dbReference type="Proteomes" id="UP001614391">
    <property type="component" value="Unassembled WGS sequence"/>
</dbReference>
<evidence type="ECO:0000256" key="1">
    <source>
        <dbReference type="SAM" id="MobiDB-lite"/>
    </source>
</evidence>
<protein>
    <submittedName>
        <fullName evidence="2">Uncharacterized protein</fullName>
    </submittedName>
</protein>
<evidence type="ECO:0000313" key="2">
    <source>
        <dbReference type="EMBL" id="MFI9120146.1"/>
    </source>
</evidence>
<reference evidence="2 3" key="1">
    <citation type="submission" date="2024-10" db="EMBL/GenBank/DDBJ databases">
        <title>The Natural Products Discovery Center: Release of the First 8490 Sequenced Strains for Exploring Actinobacteria Biosynthetic Diversity.</title>
        <authorList>
            <person name="Kalkreuter E."/>
            <person name="Kautsar S.A."/>
            <person name="Yang D."/>
            <person name="Bader C.D."/>
            <person name="Teijaro C.N."/>
            <person name="Fluegel L."/>
            <person name="Davis C.M."/>
            <person name="Simpson J.R."/>
            <person name="Lauterbach L."/>
            <person name="Steele A.D."/>
            <person name="Gui C."/>
            <person name="Meng S."/>
            <person name="Li G."/>
            <person name="Viehrig K."/>
            <person name="Ye F."/>
            <person name="Su P."/>
            <person name="Kiefer A.F."/>
            <person name="Nichols A."/>
            <person name="Cepeda A.J."/>
            <person name="Yan W."/>
            <person name="Fan B."/>
            <person name="Jiang Y."/>
            <person name="Adhikari A."/>
            <person name="Zheng C.-J."/>
            <person name="Schuster L."/>
            <person name="Cowan T.M."/>
            <person name="Smanski M.J."/>
            <person name="Chevrette M.G."/>
            <person name="De Carvalho L.P.S."/>
            <person name="Shen B."/>
        </authorList>
    </citation>
    <scope>NUCLEOTIDE SEQUENCE [LARGE SCALE GENOMIC DNA]</scope>
    <source>
        <strain evidence="2 3">NPDC053346</strain>
    </source>
</reference>
<sequence>MISEPELVGGTGFEPPEVLTETRPPRARRPWPWALGGAVLASAVWGAGLYAYERGKPAGPDLAGYRHVEDLCGAARLAALAGVLGERREDRAPPVVNEPAISETGCEAGFGPPEAEQTVGITYTLHKVVDPGPEFEARARQSGFLAKVDGIGEQAFFDDMEEEGGRLRVLDGQAEFEIGIHRQSHGPNGEPVPPGPLIDLSGIEVPMTQDLLALMAGLRK</sequence>
<organism evidence="2 3">
    <name type="scientific">Streptomyces bikiniensis</name>
    <dbReference type="NCBI Taxonomy" id="1896"/>
    <lineage>
        <taxon>Bacteria</taxon>
        <taxon>Bacillati</taxon>
        <taxon>Actinomycetota</taxon>
        <taxon>Actinomycetes</taxon>
        <taxon>Kitasatosporales</taxon>
        <taxon>Streptomycetaceae</taxon>
        <taxon>Streptomyces</taxon>
    </lineage>
</organism>
<evidence type="ECO:0000313" key="3">
    <source>
        <dbReference type="Proteomes" id="UP001614391"/>
    </source>
</evidence>
<comment type="caution">
    <text evidence="2">The sequence shown here is derived from an EMBL/GenBank/DDBJ whole genome shotgun (WGS) entry which is preliminary data.</text>
</comment>
<proteinExistence type="predicted"/>
<gene>
    <name evidence="2" type="ORF">ACIGW0_12240</name>
</gene>
<feature type="region of interest" description="Disordered" evidence="1">
    <location>
        <begin position="1"/>
        <end position="26"/>
    </location>
</feature>
<name>A0ABW8CRE7_STRBI</name>
<keyword evidence="3" id="KW-1185">Reference proteome</keyword>
<dbReference type="EMBL" id="JBITYT010000005">
    <property type="protein sequence ID" value="MFI9120146.1"/>
    <property type="molecule type" value="Genomic_DNA"/>
</dbReference>